<name>A0AAC9HLZ7_9PSEU</name>
<dbReference type="AlphaFoldDB" id="A0AAC9HLZ7"/>
<keyword evidence="2" id="KW-0732">Signal</keyword>
<feature type="region of interest" description="Disordered" evidence="1">
    <location>
        <begin position="61"/>
        <end position="86"/>
    </location>
</feature>
<keyword evidence="4" id="KW-1185">Reference proteome</keyword>
<dbReference type="EMBL" id="CP014859">
    <property type="protein sequence ID" value="AOS61631.1"/>
    <property type="molecule type" value="Genomic_DNA"/>
</dbReference>
<sequence length="86" mass="9368">MFGARQAGVSSLVMSVLAATALTGAAFFTVSRIDCDPSPRYEQHDGVTELVDSCLTDEDLPASTDLRQRAERSERTGEKLPSELHR</sequence>
<accession>A0AAC9HLZ7</accession>
<gene>
    <name evidence="3" type="ORF">TL08_04005</name>
</gene>
<feature type="compositionally biased region" description="Basic and acidic residues" evidence="1">
    <location>
        <begin position="66"/>
        <end position="86"/>
    </location>
</feature>
<protein>
    <recommendedName>
        <fullName evidence="5">Secreted protein</fullName>
    </recommendedName>
</protein>
<feature type="signal peptide" evidence="2">
    <location>
        <begin position="1"/>
        <end position="21"/>
    </location>
</feature>
<organism evidence="3 4">
    <name type="scientific">Actinoalloteichus hymeniacidonis</name>
    <dbReference type="NCBI Taxonomy" id="340345"/>
    <lineage>
        <taxon>Bacteria</taxon>
        <taxon>Bacillati</taxon>
        <taxon>Actinomycetota</taxon>
        <taxon>Actinomycetes</taxon>
        <taxon>Pseudonocardiales</taxon>
        <taxon>Pseudonocardiaceae</taxon>
        <taxon>Actinoalloteichus</taxon>
    </lineage>
</organism>
<feature type="chain" id="PRO_5042017765" description="Secreted protein" evidence="2">
    <location>
        <begin position="22"/>
        <end position="86"/>
    </location>
</feature>
<evidence type="ECO:0000256" key="1">
    <source>
        <dbReference type="SAM" id="MobiDB-lite"/>
    </source>
</evidence>
<proteinExistence type="predicted"/>
<dbReference type="Proteomes" id="UP000095210">
    <property type="component" value="Chromosome"/>
</dbReference>
<dbReference type="KEGG" id="ahm:TL08_04005"/>
<evidence type="ECO:0008006" key="5">
    <source>
        <dbReference type="Google" id="ProtNLM"/>
    </source>
</evidence>
<evidence type="ECO:0000256" key="2">
    <source>
        <dbReference type="SAM" id="SignalP"/>
    </source>
</evidence>
<reference evidence="4" key="1">
    <citation type="submission" date="2016-03" db="EMBL/GenBank/DDBJ databases">
        <title>Complete genome sequence of the type strain Actinoalloteichus hymeniacidonis DSM 45092.</title>
        <authorList>
            <person name="Schaffert L."/>
            <person name="Albersmeier A."/>
            <person name="Winkler A."/>
            <person name="Kalinowski J."/>
            <person name="Zotchev S."/>
            <person name="Ruckert C."/>
        </authorList>
    </citation>
    <scope>NUCLEOTIDE SEQUENCE [LARGE SCALE GENOMIC DNA]</scope>
    <source>
        <strain evidence="4">HPA177(T) (DSM 45092(T))</strain>
    </source>
</reference>
<evidence type="ECO:0000313" key="4">
    <source>
        <dbReference type="Proteomes" id="UP000095210"/>
    </source>
</evidence>
<evidence type="ECO:0000313" key="3">
    <source>
        <dbReference type="EMBL" id="AOS61631.1"/>
    </source>
</evidence>